<dbReference type="InterPro" id="IPR029441">
    <property type="entry name" value="Cass2"/>
</dbReference>
<dbReference type="PANTHER" id="PTHR36444">
    <property type="entry name" value="TRANSCRIPTIONAL REGULATOR PROTEIN YOBU-RELATED"/>
    <property type="match status" value="1"/>
</dbReference>
<accession>A0ABV2QK99</accession>
<dbReference type="Proteomes" id="UP001549257">
    <property type="component" value="Unassembled WGS sequence"/>
</dbReference>
<dbReference type="SUPFAM" id="SSF55136">
    <property type="entry name" value="Probable bacterial effector-binding domain"/>
    <property type="match status" value="1"/>
</dbReference>
<dbReference type="Gene3D" id="3.20.80.10">
    <property type="entry name" value="Regulatory factor, effector binding domain"/>
    <property type="match status" value="1"/>
</dbReference>
<evidence type="ECO:0000313" key="3">
    <source>
        <dbReference type="Proteomes" id="UP001549257"/>
    </source>
</evidence>
<feature type="domain" description="AraC effector-binding" evidence="1">
    <location>
        <begin position="1"/>
        <end position="148"/>
    </location>
</feature>
<dbReference type="PANTHER" id="PTHR36444:SF2">
    <property type="entry name" value="TRANSCRIPTIONAL REGULATOR PROTEIN YOBU-RELATED"/>
    <property type="match status" value="1"/>
</dbReference>
<dbReference type="InterPro" id="IPR053182">
    <property type="entry name" value="YobU-like_regulator"/>
</dbReference>
<sequence>MRTDTLTSPLAVAGIALRTNNLEAAETIPPQWGAFFDGGGVTQIPHRLGDDVVAVYTAFANEGENNDGDYTFVIGCIVPEGSAPPQGLATVTVPASDRLVFPVAAGRPDLVGEAWQQIWARTDLAKTFVADFERYSAEGDIEISIGVRPQQ</sequence>
<dbReference type="InterPro" id="IPR011256">
    <property type="entry name" value="Reg_factor_effector_dom_sf"/>
</dbReference>
<comment type="caution">
    <text evidence="2">The sequence shown here is derived from an EMBL/GenBank/DDBJ whole genome shotgun (WGS) entry which is preliminary data.</text>
</comment>
<dbReference type="InterPro" id="IPR010499">
    <property type="entry name" value="AraC_E-bd"/>
</dbReference>
<dbReference type="EMBL" id="JBEPSJ010000001">
    <property type="protein sequence ID" value="MET4581040.1"/>
    <property type="molecule type" value="Genomic_DNA"/>
</dbReference>
<dbReference type="Pfam" id="PF14526">
    <property type="entry name" value="Cass2"/>
    <property type="match status" value="1"/>
</dbReference>
<evidence type="ECO:0000259" key="1">
    <source>
        <dbReference type="SMART" id="SM00871"/>
    </source>
</evidence>
<dbReference type="RefSeq" id="WP_354023233.1">
    <property type="nucleotide sequence ID" value="NZ_JBEPSJ010000001.1"/>
</dbReference>
<proteinExistence type="predicted"/>
<gene>
    <name evidence="2" type="ORF">ABIE21_000530</name>
</gene>
<protein>
    <submittedName>
        <fullName evidence="2">Transcriptional regulator YdeE</fullName>
    </submittedName>
</protein>
<keyword evidence="3" id="KW-1185">Reference proteome</keyword>
<name>A0ABV2QK99_9MICO</name>
<dbReference type="SMART" id="SM00871">
    <property type="entry name" value="AraC_E_bind"/>
    <property type="match status" value="1"/>
</dbReference>
<reference evidence="2 3" key="1">
    <citation type="submission" date="2024-06" db="EMBL/GenBank/DDBJ databases">
        <title>Sorghum-associated microbial communities from plants grown in Nebraska, USA.</title>
        <authorList>
            <person name="Schachtman D."/>
        </authorList>
    </citation>
    <scope>NUCLEOTIDE SEQUENCE [LARGE SCALE GENOMIC DNA]</scope>
    <source>
        <strain evidence="2 3">2857</strain>
    </source>
</reference>
<evidence type="ECO:0000313" key="2">
    <source>
        <dbReference type="EMBL" id="MET4581040.1"/>
    </source>
</evidence>
<organism evidence="2 3">
    <name type="scientific">Conyzicola nivalis</name>
    <dbReference type="NCBI Taxonomy" id="1477021"/>
    <lineage>
        <taxon>Bacteria</taxon>
        <taxon>Bacillati</taxon>
        <taxon>Actinomycetota</taxon>
        <taxon>Actinomycetes</taxon>
        <taxon>Micrococcales</taxon>
        <taxon>Microbacteriaceae</taxon>
        <taxon>Conyzicola</taxon>
    </lineage>
</organism>